<keyword evidence="1" id="KW-0677">Repeat</keyword>
<keyword evidence="3" id="KW-0812">Transmembrane</keyword>
<feature type="compositionally biased region" description="Basic and acidic residues" evidence="2">
    <location>
        <begin position="136"/>
        <end position="153"/>
    </location>
</feature>
<dbReference type="SMR" id="A0A445CVL6"/>
<feature type="transmembrane region" description="Helical" evidence="3">
    <location>
        <begin position="280"/>
        <end position="298"/>
    </location>
</feature>
<comment type="caution">
    <text evidence="4">The sequence shown here is derived from an EMBL/GenBank/DDBJ whole genome shotgun (WGS) entry which is preliminary data.</text>
</comment>
<dbReference type="GO" id="GO:0034605">
    <property type="term" value="P:cellular response to heat"/>
    <property type="evidence" value="ECO:0007669"/>
    <property type="project" value="TreeGrafter"/>
</dbReference>
<organism evidence="4 5">
    <name type="scientific">Arachis hypogaea</name>
    <name type="common">Peanut</name>
    <dbReference type="NCBI Taxonomy" id="3818"/>
    <lineage>
        <taxon>Eukaryota</taxon>
        <taxon>Viridiplantae</taxon>
        <taxon>Streptophyta</taxon>
        <taxon>Embryophyta</taxon>
        <taxon>Tracheophyta</taxon>
        <taxon>Spermatophyta</taxon>
        <taxon>Magnoliopsida</taxon>
        <taxon>eudicotyledons</taxon>
        <taxon>Gunneridae</taxon>
        <taxon>Pentapetalae</taxon>
        <taxon>rosids</taxon>
        <taxon>fabids</taxon>
        <taxon>Fabales</taxon>
        <taxon>Fabaceae</taxon>
        <taxon>Papilionoideae</taxon>
        <taxon>50 kb inversion clade</taxon>
        <taxon>dalbergioids sensu lato</taxon>
        <taxon>Dalbergieae</taxon>
        <taxon>Pterocarpus clade</taxon>
        <taxon>Arachis</taxon>
    </lineage>
</organism>
<evidence type="ECO:0000313" key="4">
    <source>
        <dbReference type="EMBL" id="RYR54921.1"/>
    </source>
</evidence>
<dbReference type="STRING" id="3818.A0A445CVL6"/>
<feature type="compositionally biased region" description="Basic and acidic residues" evidence="2">
    <location>
        <begin position="116"/>
        <end position="127"/>
    </location>
</feature>
<evidence type="ECO:0000256" key="2">
    <source>
        <dbReference type="SAM" id="MobiDB-lite"/>
    </source>
</evidence>
<name>A0A445CVL6_ARAHY</name>
<dbReference type="PANTHER" id="PTHR43670">
    <property type="entry name" value="HEAT SHOCK PROTEIN 26"/>
    <property type="match status" value="1"/>
</dbReference>
<keyword evidence="3" id="KW-0472">Membrane</keyword>
<reference evidence="4 5" key="1">
    <citation type="submission" date="2019-01" db="EMBL/GenBank/DDBJ databases">
        <title>Sequencing of cultivated peanut Arachis hypogaea provides insights into genome evolution and oil improvement.</title>
        <authorList>
            <person name="Chen X."/>
        </authorList>
    </citation>
    <scope>NUCLEOTIDE SEQUENCE [LARGE SCALE GENOMIC DNA]</scope>
    <source>
        <strain evidence="5">cv. Fuhuasheng</strain>
        <tissue evidence="4">Leaves</tissue>
    </source>
</reference>
<feature type="region of interest" description="Disordered" evidence="2">
    <location>
        <begin position="98"/>
        <end position="164"/>
    </location>
</feature>
<feature type="compositionally biased region" description="Basic and acidic residues" evidence="2">
    <location>
        <begin position="177"/>
        <end position="203"/>
    </location>
</feature>
<dbReference type="AlphaFoldDB" id="A0A445CVL6"/>
<sequence>MEQQPMSTSIYEDLKPKQELKEEREAFILLVHIPTGFERQHYGAKVEFDYSRVRVFGEQPLENNKIKRFNIVHQVPPTCDINRITGKILDGSIVSIKMPKKVPSDPVPQTTEIEEEPKTSPEAKPGEDDTEQQATTEKEEPKASTEAEAGKDNDEPDGPPPQQENVAAEAEIDEDKRGISDHDHEEPKSSTEQNKFDDDKKAADAVAAGGDGNVEREGKEESEEDVKKSAEEEKERSEEKVCCINDERIKSESAAVVGGLKGMVTGFVKRLEEEDKRRRVIYMSAAVVVVALGVYASFKFRSSSLLRK</sequence>
<dbReference type="Gramene" id="arahy.Tifrunner.gnm2.ann2.Ah06g369600.1">
    <property type="protein sequence ID" value="arahy.Tifrunner.gnm2.ann2.Ah06g369600.1-CDS"/>
    <property type="gene ID" value="arahy.Tifrunner.gnm2.ann2.Ah06g369600"/>
</dbReference>
<dbReference type="OrthoDB" id="1431247at2759"/>
<proteinExistence type="predicted"/>
<accession>A0A445CVL6</accession>
<keyword evidence="5" id="KW-1185">Reference proteome</keyword>
<dbReference type="PANTHER" id="PTHR43670:SF121">
    <property type="entry name" value="PROTEIN RESTRICTED TEV MOVEMENT 2"/>
    <property type="match status" value="1"/>
</dbReference>
<dbReference type="EMBL" id="SDMP01000006">
    <property type="protein sequence ID" value="RYR54921.1"/>
    <property type="molecule type" value="Genomic_DNA"/>
</dbReference>
<dbReference type="Proteomes" id="UP000289738">
    <property type="component" value="Chromosome A06"/>
</dbReference>
<evidence type="ECO:0008006" key="6">
    <source>
        <dbReference type="Google" id="ProtNLM"/>
    </source>
</evidence>
<feature type="compositionally biased region" description="Basic and acidic residues" evidence="2">
    <location>
        <begin position="213"/>
        <end position="240"/>
    </location>
</feature>
<gene>
    <name evidence="4" type="ORF">Ahy_A06g030181</name>
</gene>
<evidence type="ECO:0000256" key="3">
    <source>
        <dbReference type="SAM" id="Phobius"/>
    </source>
</evidence>
<feature type="region of interest" description="Disordered" evidence="2">
    <location>
        <begin position="177"/>
        <end position="240"/>
    </location>
</feature>
<keyword evidence="3" id="KW-1133">Transmembrane helix</keyword>
<evidence type="ECO:0000256" key="1">
    <source>
        <dbReference type="ARBA" id="ARBA00022737"/>
    </source>
</evidence>
<evidence type="ECO:0000313" key="5">
    <source>
        <dbReference type="Proteomes" id="UP000289738"/>
    </source>
</evidence>
<protein>
    <recommendedName>
        <fullName evidence="6">SHSP domain-containing protein</fullName>
    </recommendedName>
</protein>